<keyword evidence="6" id="KW-1185">Reference proteome</keyword>
<evidence type="ECO:0000313" key="6">
    <source>
        <dbReference type="Proteomes" id="UP001162131"/>
    </source>
</evidence>
<evidence type="ECO:0000256" key="1">
    <source>
        <dbReference type="ARBA" id="ARBA00004496"/>
    </source>
</evidence>
<dbReference type="PANTHER" id="PTHR22706:SF1">
    <property type="entry name" value="ASSEMBLY FACTOR FOR SPINDLE MICROTUBULES"/>
    <property type="match status" value="1"/>
</dbReference>
<dbReference type="AlphaFoldDB" id="A0AAU9JA06"/>
<dbReference type="InterPro" id="IPR000048">
    <property type="entry name" value="IQ_motif_EF-hand-BS"/>
</dbReference>
<dbReference type="EMBL" id="CAJZBQ010000025">
    <property type="protein sequence ID" value="CAG9320373.1"/>
    <property type="molecule type" value="Genomic_DNA"/>
</dbReference>
<evidence type="ECO:0000256" key="3">
    <source>
        <dbReference type="ARBA" id="ARBA00022737"/>
    </source>
</evidence>
<name>A0AAU9JA06_9CILI</name>
<dbReference type="Gene3D" id="1.20.5.190">
    <property type="match status" value="4"/>
</dbReference>
<dbReference type="PROSITE" id="PS50096">
    <property type="entry name" value="IQ"/>
    <property type="match status" value="5"/>
</dbReference>
<comment type="caution">
    <text evidence="5">The sequence shown here is derived from an EMBL/GenBank/DDBJ whole genome shotgun (WGS) entry which is preliminary data.</text>
</comment>
<dbReference type="GO" id="GO:0005516">
    <property type="term" value="F:calmodulin binding"/>
    <property type="evidence" value="ECO:0007669"/>
    <property type="project" value="UniProtKB-KW"/>
</dbReference>
<dbReference type="SUPFAM" id="SSF52540">
    <property type="entry name" value="P-loop containing nucleoside triphosphate hydrolases"/>
    <property type="match status" value="1"/>
</dbReference>
<dbReference type="Pfam" id="PF00612">
    <property type="entry name" value="IQ"/>
    <property type="match status" value="5"/>
</dbReference>
<dbReference type="PANTHER" id="PTHR22706">
    <property type="entry name" value="ASSEMBLY FACTOR FOR SPINDLE MICROTUBULES"/>
    <property type="match status" value="1"/>
</dbReference>
<dbReference type="InterPro" id="IPR011990">
    <property type="entry name" value="TPR-like_helical_dom_sf"/>
</dbReference>
<gene>
    <name evidence="5" type="ORF">BSTOLATCC_MIC26290</name>
</gene>
<dbReference type="SMART" id="SM00015">
    <property type="entry name" value="IQ"/>
    <property type="match status" value="13"/>
</dbReference>
<keyword evidence="2" id="KW-0963">Cytoplasm</keyword>
<dbReference type="InterPro" id="IPR027417">
    <property type="entry name" value="P-loop_NTPase"/>
</dbReference>
<dbReference type="GO" id="GO:0051295">
    <property type="term" value="P:establishment of meiotic spindle localization"/>
    <property type="evidence" value="ECO:0007669"/>
    <property type="project" value="TreeGrafter"/>
</dbReference>
<dbReference type="GO" id="GO:0000278">
    <property type="term" value="P:mitotic cell cycle"/>
    <property type="evidence" value="ECO:0007669"/>
    <property type="project" value="TreeGrafter"/>
</dbReference>
<keyword evidence="4" id="KW-0112">Calmodulin-binding</keyword>
<comment type="subcellular location">
    <subcellularLocation>
        <location evidence="1">Cytoplasm</location>
    </subcellularLocation>
</comment>
<proteinExistence type="predicted"/>
<accession>A0AAU9JA06</accession>
<evidence type="ECO:0000313" key="5">
    <source>
        <dbReference type="EMBL" id="CAG9320373.1"/>
    </source>
</evidence>
<protein>
    <submittedName>
        <fullName evidence="5">Uncharacterized protein</fullName>
    </submittedName>
</protein>
<dbReference type="GO" id="GO:0007051">
    <property type="term" value="P:spindle organization"/>
    <property type="evidence" value="ECO:0007669"/>
    <property type="project" value="TreeGrafter"/>
</dbReference>
<dbReference type="GO" id="GO:0005737">
    <property type="term" value="C:cytoplasm"/>
    <property type="evidence" value="ECO:0007669"/>
    <property type="project" value="UniProtKB-SubCell"/>
</dbReference>
<sequence length="906" mass="105629">MKRPINILTFTQKEEPLSLSEITPIASISKELDLQSPYTEIEQADFQALTFEERKKYSEAAMIWLRSLFSKRKLLKSHPSTILDQTNQFANTLCNWIVYSLRRDKRTQAFGLIGVLDKLIDPKSKLKFKDRNALRARLQIYNCAYYLKEKKNVQAIEACEKAIELTEKINASQDLVLALSICGYTCCVCEDHKRALDMHQRALELLSNKFRVESDKVNVFIAVCLYNSAIECVHMNVMEEAQNYVAQAYNVAQAHLKGLPLVHTKVLWLYKELKDTQKSDVLPKIDKQPSFLGASDSKVSKALKDTIKSSPSKSQVPAPHSLFKIIRSSAQDIKISRPSTSGTGEKRIGRDLLISEVKKPRPISANKHDLIDIEKSPPIGVNDKPQILSLKEKIRIRSKKEKTRTRIESVKKIVTESDFIVKARIQAARKIQRKWREFYKSRNLKIIKIQKWYKGLKCVKKIKQIKNSIIMIQAVVRRREAYIRMQELAAGHLENKHQAVAKIQKCYRGRRNYRQYKQLKNAVLLLQAIFKRKDAIMKVQEMRENYYNDKNLKILNIQRCYRGHKGRQNYRELRNSIIMIQAFFRRNQAWQTIQELKKEICKYDDQKVLKIQTHYRGYKERKNVKALKDFILLLQSAFRRKEAIIKVMNMKNEHYSSHNENVIKIQKSYRGCIARKNYKKLTNSIVAIQSLLKRKEAYNIVKAMKQKIVLAQSCIKTGLAKMKYQKATAGIIKIQSNWRRFMAIKAVSLKENSINKVKAFLLGILTRKRMIKKNYSATKIQSWYKSLLVQRAMNLPQRHVKKFILKLIIGICKELKNDAKEISIIKHKEKEIAAIRIQSLWRKCMGKARKELVQKSMGRIKGFLLGIITRKRLQKRMNSAVKIQSWIKGVLCRKNGQRFKIPMKSS</sequence>
<reference evidence="5" key="1">
    <citation type="submission" date="2021-09" db="EMBL/GenBank/DDBJ databases">
        <authorList>
            <consortium name="AG Swart"/>
            <person name="Singh M."/>
            <person name="Singh A."/>
            <person name="Seah K."/>
            <person name="Emmerich C."/>
        </authorList>
    </citation>
    <scope>NUCLEOTIDE SEQUENCE</scope>
    <source>
        <strain evidence="5">ATCC30299</strain>
    </source>
</reference>
<dbReference type="InterPro" id="IPR051185">
    <property type="entry name" value="ASPM"/>
</dbReference>
<dbReference type="Proteomes" id="UP001162131">
    <property type="component" value="Unassembled WGS sequence"/>
</dbReference>
<organism evidence="5 6">
    <name type="scientific">Blepharisma stoltei</name>
    <dbReference type="NCBI Taxonomy" id="1481888"/>
    <lineage>
        <taxon>Eukaryota</taxon>
        <taxon>Sar</taxon>
        <taxon>Alveolata</taxon>
        <taxon>Ciliophora</taxon>
        <taxon>Postciliodesmatophora</taxon>
        <taxon>Heterotrichea</taxon>
        <taxon>Heterotrichida</taxon>
        <taxon>Blepharismidae</taxon>
        <taxon>Blepharisma</taxon>
    </lineage>
</organism>
<keyword evidence="3" id="KW-0677">Repeat</keyword>
<evidence type="ECO:0000256" key="2">
    <source>
        <dbReference type="ARBA" id="ARBA00022490"/>
    </source>
</evidence>
<dbReference type="SUPFAM" id="SSF48452">
    <property type="entry name" value="TPR-like"/>
    <property type="match status" value="1"/>
</dbReference>
<dbReference type="GO" id="GO:0000922">
    <property type="term" value="C:spindle pole"/>
    <property type="evidence" value="ECO:0007669"/>
    <property type="project" value="TreeGrafter"/>
</dbReference>
<evidence type="ECO:0000256" key="4">
    <source>
        <dbReference type="ARBA" id="ARBA00022860"/>
    </source>
</evidence>
<dbReference type="Gene3D" id="1.25.40.10">
    <property type="entry name" value="Tetratricopeptide repeat domain"/>
    <property type="match status" value="1"/>
</dbReference>